<protein>
    <submittedName>
        <fullName evidence="13">Probable xyloglucan glycosyltransferase 6</fullName>
    </submittedName>
</protein>
<dbReference type="InterPro" id="IPR001173">
    <property type="entry name" value="Glyco_trans_2-like"/>
</dbReference>
<sequence length="683" mass="78563">MSREPNYEFQEWWNKQREKNHEFFTNDTNNPNNGFLTVEINSSNPDRTADKDRARSARQLSWVCLLRFQQLANSLASITNASILLLRTANRRISSADSPSDSSTSRLYRIIKFFLFLVVLLLCVELLAYFKGWHFSPPSEASAEAAVELVYAKWLEIRADYLAPPLQSLANVCIVLFLIQSVDRVVLMLGCFWIKFKRVKPTAAMEYPVGRVEGENVEDYPMVLVQIPMCNEREVYQQSIAAVCIMDWPKERMLVQVLDDSDDLDVQLLIKAEVQKWQQRGVHILYRHRLIRTGYKAGNLKSAMSCNYVKNYEFVAIFDADFQPAPDFLKKTIPYFKGNDDLALVQTRWAFVNKDENLLTRLQNINLSFHFEVEQQVNGVFINFFGFNGTAGVWRIKALEDCGGWLERTTVEDMDIAVRAHLCGWKFVYLNDVKCLCELPESYEAYKKQQHRWHSGPMQLFRLCFLDILRSKVSMAKKANMIFLFFLLRKLILPFYSFTLFCIILPLTMFLPEAQLPAWVVCYVPGIMSVLNILPAPRSFPFIVPYLLFENTMSVTKFNAMISGLFRFGSSYEWIVTKKLGRSSEADLVAYEKESDTLSEASSLLRSSSDSGLEELSKLQVTKKTGKTKRNRLYRKELALAFILLTASVRSLLSAQGIHFYFLLFQGVSFLVVGLDLIGEQVS</sequence>
<dbReference type="KEGG" id="dzi:111305457"/>
<feature type="transmembrane region" description="Helical" evidence="10">
    <location>
        <begin position="633"/>
        <end position="652"/>
    </location>
</feature>
<comment type="subcellular location">
    <subcellularLocation>
        <location evidence="1">Golgi apparatus membrane</location>
        <topology evidence="1">Multi-pass membrane protein</topology>
    </subcellularLocation>
</comment>
<evidence type="ECO:0000313" key="12">
    <source>
        <dbReference type="Proteomes" id="UP000515121"/>
    </source>
</evidence>
<dbReference type="Pfam" id="PF13632">
    <property type="entry name" value="Glyco_trans_2_3"/>
    <property type="match status" value="1"/>
</dbReference>
<dbReference type="Proteomes" id="UP000515121">
    <property type="component" value="Unplaced"/>
</dbReference>
<keyword evidence="5 10" id="KW-1133">Transmembrane helix</keyword>
<keyword evidence="2" id="KW-0328">Glycosyltransferase</keyword>
<dbReference type="SUPFAM" id="SSF53448">
    <property type="entry name" value="Nucleotide-diphospho-sugar transferases"/>
    <property type="match status" value="1"/>
</dbReference>
<dbReference type="GO" id="GO:0016757">
    <property type="term" value="F:glycosyltransferase activity"/>
    <property type="evidence" value="ECO:0007669"/>
    <property type="project" value="UniProtKB-KW"/>
</dbReference>
<feature type="domain" description="Glycosyltransferase 2-like" evidence="11">
    <location>
        <begin position="315"/>
        <end position="511"/>
    </location>
</feature>
<keyword evidence="12" id="KW-1185">Reference proteome</keyword>
<dbReference type="AlphaFoldDB" id="A0A6P6A1A5"/>
<gene>
    <name evidence="13" type="primary">LOC111305457</name>
</gene>
<dbReference type="GO" id="GO:0048868">
    <property type="term" value="P:pollen tube development"/>
    <property type="evidence" value="ECO:0007669"/>
    <property type="project" value="UniProtKB-ARBA"/>
</dbReference>
<evidence type="ECO:0000256" key="7">
    <source>
        <dbReference type="ARBA" id="ARBA00023136"/>
    </source>
</evidence>
<keyword evidence="7 10" id="KW-0472">Membrane</keyword>
<evidence type="ECO:0000256" key="4">
    <source>
        <dbReference type="ARBA" id="ARBA00022692"/>
    </source>
</evidence>
<organism evidence="12 13">
    <name type="scientific">Durio zibethinus</name>
    <name type="common">Durian</name>
    <dbReference type="NCBI Taxonomy" id="66656"/>
    <lineage>
        <taxon>Eukaryota</taxon>
        <taxon>Viridiplantae</taxon>
        <taxon>Streptophyta</taxon>
        <taxon>Embryophyta</taxon>
        <taxon>Tracheophyta</taxon>
        <taxon>Spermatophyta</taxon>
        <taxon>Magnoliopsida</taxon>
        <taxon>eudicotyledons</taxon>
        <taxon>Gunneridae</taxon>
        <taxon>Pentapetalae</taxon>
        <taxon>rosids</taxon>
        <taxon>malvids</taxon>
        <taxon>Malvales</taxon>
        <taxon>Malvaceae</taxon>
        <taxon>Helicteroideae</taxon>
        <taxon>Durio</taxon>
    </lineage>
</organism>
<dbReference type="FunFam" id="3.90.550.10:FF:000007">
    <property type="entry name" value="probable xyloglucan glycosyltransferase 5"/>
    <property type="match status" value="1"/>
</dbReference>
<evidence type="ECO:0000256" key="5">
    <source>
        <dbReference type="ARBA" id="ARBA00022989"/>
    </source>
</evidence>
<proteinExistence type="inferred from homology"/>
<evidence type="ECO:0000256" key="10">
    <source>
        <dbReference type="SAM" id="Phobius"/>
    </source>
</evidence>
<keyword evidence="8" id="KW-0961">Cell wall biogenesis/degradation</keyword>
<dbReference type="Gene3D" id="3.90.550.10">
    <property type="entry name" value="Spore Coat Polysaccharide Biosynthesis Protein SpsA, Chain A"/>
    <property type="match status" value="1"/>
</dbReference>
<dbReference type="GeneID" id="111305457"/>
<name>A0A6P6A1A5_DURZI</name>
<evidence type="ECO:0000256" key="2">
    <source>
        <dbReference type="ARBA" id="ARBA00022676"/>
    </source>
</evidence>
<evidence type="ECO:0000256" key="3">
    <source>
        <dbReference type="ARBA" id="ARBA00022679"/>
    </source>
</evidence>
<dbReference type="OrthoDB" id="72851at2759"/>
<evidence type="ECO:0000313" key="13">
    <source>
        <dbReference type="RefSeq" id="XP_022758759.1"/>
    </source>
</evidence>
<evidence type="ECO:0000256" key="9">
    <source>
        <dbReference type="ARBA" id="ARBA00061151"/>
    </source>
</evidence>
<keyword evidence="4 10" id="KW-0812">Transmembrane</keyword>
<dbReference type="GO" id="GO:0000139">
    <property type="term" value="C:Golgi membrane"/>
    <property type="evidence" value="ECO:0007669"/>
    <property type="project" value="UniProtKB-SubCell"/>
</dbReference>
<dbReference type="PANTHER" id="PTHR32044:SF67">
    <property type="entry name" value="XYLOGLUCAN GLYCOSYLTRANSFERASE 6-RELATED"/>
    <property type="match status" value="1"/>
</dbReference>
<dbReference type="GO" id="GO:0099402">
    <property type="term" value="P:plant organ development"/>
    <property type="evidence" value="ECO:0007669"/>
    <property type="project" value="UniProtKB-ARBA"/>
</dbReference>
<evidence type="ECO:0000256" key="6">
    <source>
        <dbReference type="ARBA" id="ARBA00023034"/>
    </source>
</evidence>
<dbReference type="GO" id="GO:0071555">
    <property type="term" value="P:cell wall organization"/>
    <property type="evidence" value="ECO:0007669"/>
    <property type="project" value="UniProtKB-KW"/>
</dbReference>
<evidence type="ECO:0000259" key="11">
    <source>
        <dbReference type="Pfam" id="PF13632"/>
    </source>
</evidence>
<dbReference type="RefSeq" id="XP_022758759.1">
    <property type="nucleotide sequence ID" value="XM_022903024.1"/>
</dbReference>
<keyword evidence="6" id="KW-0333">Golgi apparatus</keyword>
<accession>A0A6P6A1A5</accession>
<dbReference type="PANTHER" id="PTHR32044">
    <property type="entry name" value="GLUCOMANNAN 4-BETA-MANNOSYLTRANSFERASE 9"/>
    <property type="match status" value="1"/>
</dbReference>
<dbReference type="InterPro" id="IPR029044">
    <property type="entry name" value="Nucleotide-diphossugar_trans"/>
</dbReference>
<keyword evidence="3" id="KW-0808">Transferase</keyword>
<feature type="transmembrane region" description="Helical" evidence="10">
    <location>
        <begin position="169"/>
        <end position="194"/>
    </location>
</feature>
<feature type="transmembrane region" description="Helical" evidence="10">
    <location>
        <begin position="110"/>
        <end position="130"/>
    </location>
</feature>
<feature type="transmembrane region" description="Helical" evidence="10">
    <location>
        <begin position="482"/>
        <end position="510"/>
    </location>
</feature>
<evidence type="ECO:0000256" key="8">
    <source>
        <dbReference type="ARBA" id="ARBA00023316"/>
    </source>
</evidence>
<evidence type="ECO:0000256" key="1">
    <source>
        <dbReference type="ARBA" id="ARBA00004653"/>
    </source>
</evidence>
<comment type="similarity">
    <text evidence="9">Belongs to the glycosyltransferase 2 family. Plant cellulose synthase-like C subfamily.</text>
</comment>
<reference evidence="13" key="1">
    <citation type="submission" date="2025-08" db="UniProtKB">
        <authorList>
            <consortium name="RefSeq"/>
        </authorList>
    </citation>
    <scope>IDENTIFICATION</scope>
    <source>
        <tissue evidence="13">Fruit stalk</tissue>
    </source>
</reference>